<evidence type="ECO:0000256" key="1">
    <source>
        <dbReference type="SAM" id="MobiDB-lite"/>
    </source>
</evidence>
<accession>A0A5B2VVX9</accession>
<protein>
    <submittedName>
        <fullName evidence="2">Uncharacterized protein</fullName>
    </submittedName>
</protein>
<keyword evidence="3" id="KW-1185">Reference proteome</keyword>
<name>A0A5B2VVX9_9HYPH</name>
<feature type="region of interest" description="Disordered" evidence="1">
    <location>
        <begin position="29"/>
        <end position="196"/>
    </location>
</feature>
<dbReference type="Proteomes" id="UP000323142">
    <property type="component" value="Unassembled WGS sequence"/>
</dbReference>
<comment type="caution">
    <text evidence="2">The sequence shown here is derived from an EMBL/GenBank/DDBJ whole genome shotgun (WGS) entry which is preliminary data.</text>
</comment>
<reference evidence="2 3" key="2">
    <citation type="submission" date="2019-09" db="EMBL/GenBank/DDBJ databases">
        <authorList>
            <person name="Jin C."/>
        </authorList>
    </citation>
    <scope>NUCLEOTIDE SEQUENCE [LARGE SCALE GENOMIC DNA]</scope>
    <source>
        <strain evidence="2 3">BN140002</strain>
    </source>
</reference>
<sequence length="291" mass="31110">MSSPPVNVNNRAAIERVLEKTLEETQRDLAAFLKARTEAPTLDPRQNDGRNREQPREPDTGAQARLKQAIREQEALDASRRASRLVAPEPVRPATPRREAPARQAPVPQRPDAAGLVPGRTPRQPITPQAFATPGLVPNPLIADDRPVAGTGAPRVSPAGSRNPAPVAPPAPVEPSRAERLLAERRPVGDWPPIPADMRVAPTGAAILAPAPGGPRLSAVVPRKVQDRIDEFYRTGVLNPEPFRFDPVDPLPVVSRAAPMPRSGLAASGPSDAPRAMPEPPRLRLVAGTMA</sequence>
<feature type="compositionally biased region" description="Low complexity" evidence="1">
    <location>
        <begin position="102"/>
        <end position="114"/>
    </location>
</feature>
<organism evidence="2 3">
    <name type="scientific">Salinarimonas soli</name>
    <dbReference type="NCBI Taxonomy" id="1638099"/>
    <lineage>
        <taxon>Bacteria</taxon>
        <taxon>Pseudomonadati</taxon>
        <taxon>Pseudomonadota</taxon>
        <taxon>Alphaproteobacteria</taxon>
        <taxon>Hyphomicrobiales</taxon>
        <taxon>Salinarimonadaceae</taxon>
        <taxon>Salinarimonas</taxon>
    </lineage>
</organism>
<evidence type="ECO:0000313" key="2">
    <source>
        <dbReference type="EMBL" id="KAA2242179.1"/>
    </source>
</evidence>
<dbReference type="EMBL" id="VUOA01000006">
    <property type="protein sequence ID" value="KAA2242179.1"/>
    <property type="molecule type" value="Genomic_DNA"/>
</dbReference>
<feature type="compositionally biased region" description="Basic and acidic residues" evidence="1">
    <location>
        <begin position="176"/>
        <end position="188"/>
    </location>
</feature>
<reference evidence="2 3" key="1">
    <citation type="submission" date="2019-09" db="EMBL/GenBank/DDBJ databases">
        <title>Salinarimonas rosea gen. nov., sp. nov., a new member of the a-2 subgroup of the Proteobacteria.</title>
        <authorList>
            <person name="Liu J."/>
        </authorList>
    </citation>
    <scope>NUCLEOTIDE SEQUENCE [LARGE SCALE GENOMIC DNA]</scope>
    <source>
        <strain evidence="2 3">BN140002</strain>
    </source>
</reference>
<feature type="compositionally biased region" description="Basic and acidic residues" evidence="1">
    <location>
        <begin position="69"/>
        <end position="80"/>
    </location>
</feature>
<dbReference type="RefSeq" id="WP_149815450.1">
    <property type="nucleotide sequence ID" value="NZ_VUOA01000006.1"/>
</dbReference>
<proteinExistence type="predicted"/>
<feature type="region of interest" description="Disordered" evidence="1">
    <location>
        <begin position="260"/>
        <end position="291"/>
    </location>
</feature>
<gene>
    <name evidence="2" type="ORF">F0L46_02500</name>
</gene>
<feature type="compositionally biased region" description="Basic and acidic residues" evidence="1">
    <location>
        <begin position="45"/>
        <end position="59"/>
    </location>
</feature>
<dbReference type="AlphaFoldDB" id="A0A5B2VVX9"/>
<evidence type="ECO:0000313" key="3">
    <source>
        <dbReference type="Proteomes" id="UP000323142"/>
    </source>
</evidence>